<dbReference type="InterPro" id="IPR036236">
    <property type="entry name" value="Znf_C2H2_sf"/>
</dbReference>
<evidence type="ECO:0000256" key="3">
    <source>
        <dbReference type="ARBA" id="ARBA00022737"/>
    </source>
</evidence>
<dbReference type="PANTHER" id="PTHR16515">
    <property type="entry name" value="PR DOMAIN ZINC FINGER PROTEIN"/>
    <property type="match status" value="1"/>
</dbReference>
<reference evidence="11 12" key="1">
    <citation type="submission" date="2024-08" db="EMBL/GenBank/DDBJ databases">
        <authorList>
            <person name="Cucini C."/>
            <person name="Frati F."/>
        </authorList>
    </citation>
    <scope>NUCLEOTIDE SEQUENCE [LARGE SCALE GENOMIC DNA]</scope>
</reference>
<organism evidence="11 12">
    <name type="scientific">Orchesella dallaii</name>
    <dbReference type="NCBI Taxonomy" id="48710"/>
    <lineage>
        <taxon>Eukaryota</taxon>
        <taxon>Metazoa</taxon>
        <taxon>Ecdysozoa</taxon>
        <taxon>Arthropoda</taxon>
        <taxon>Hexapoda</taxon>
        <taxon>Collembola</taxon>
        <taxon>Entomobryomorpha</taxon>
        <taxon>Entomobryoidea</taxon>
        <taxon>Orchesellidae</taxon>
        <taxon>Orchesellinae</taxon>
        <taxon>Orchesella</taxon>
    </lineage>
</organism>
<dbReference type="PANTHER" id="PTHR16515:SF49">
    <property type="entry name" value="GASTRULA ZINC FINGER PROTEIN XLCGF49.1-LIKE-RELATED"/>
    <property type="match status" value="1"/>
</dbReference>
<gene>
    <name evidence="11" type="ORF">ODALV1_LOCUS26734</name>
</gene>
<dbReference type="Proteomes" id="UP001642540">
    <property type="component" value="Unassembled WGS sequence"/>
</dbReference>
<feature type="domain" description="C2H2-type" evidence="10">
    <location>
        <begin position="303"/>
        <end position="331"/>
    </location>
</feature>
<keyword evidence="2" id="KW-0479">Metal-binding</keyword>
<evidence type="ECO:0000256" key="2">
    <source>
        <dbReference type="ARBA" id="ARBA00022723"/>
    </source>
</evidence>
<evidence type="ECO:0000259" key="10">
    <source>
        <dbReference type="PROSITE" id="PS50157"/>
    </source>
</evidence>
<protein>
    <recommendedName>
        <fullName evidence="10">C2H2-type domain-containing protein</fullName>
    </recommendedName>
</protein>
<comment type="caution">
    <text evidence="11">The sequence shown here is derived from an EMBL/GenBank/DDBJ whole genome shotgun (WGS) entry which is preliminary data.</text>
</comment>
<name>A0ABP1RVP2_9HEXA</name>
<evidence type="ECO:0000313" key="11">
    <source>
        <dbReference type="EMBL" id="CAL8137032.1"/>
    </source>
</evidence>
<evidence type="ECO:0000256" key="8">
    <source>
        <dbReference type="PROSITE-ProRule" id="PRU00042"/>
    </source>
</evidence>
<feature type="region of interest" description="Disordered" evidence="9">
    <location>
        <begin position="222"/>
        <end position="246"/>
    </location>
</feature>
<evidence type="ECO:0000256" key="9">
    <source>
        <dbReference type="SAM" id="MobiDB-lite"/>
    </source>
</evidence>
<proteinExistence type="predicted"/>
<keyword evidence="3" id="KW-0677">Repeat</keyword>
<evidence type="ECO:0000256" key="4">
    <source>
        <dbReference type="ARBA" id="ARBA00022771"/>
    </source>
</evidence>
<evidence type="ECO:0000256" key="6">
    <source>
        <dbReference type="ARBA" id="ARBA00023125"/>
    </source>
</evidence>
<feature type="domain" description="C2H2-type" evidence="10">
    <location>
        <begin position="390"/>
        <end position="418"/>
    </location>
</feature>
<dbReference type="InterPro" id="IPR013087">
    <property type="entry name" value="Znf_C2H2_type"/>
</dbReference>
<dbReference type="PROSITE" id="PS50157">
    <property type="entry name" value="ZINC_FINGER_C2H2_2"/>
    <property type="match status" value="5"/>
</dbReference>
<feature type="domain" description="C2H2-type" evidence="10">
    <location>
        <begin position="334"/>
        <end position="362"/>
    </location>
</feature>
<feature type="domain" description="C2H2-type" evidence="10">
    <location>
        <begin position="362"/>
        <end position="390"/>
    </location>
</feature>
<feature type="domain" description="C2H2-type" evidence="10">
    <location>
        <begin position="423"/>
        <end position="446"/>
    </location>
</feature>
<dbReference type="InterPro" id="IPR050331">
    <property type="entry name" value="Zinc_finger"/>
</dbReference>
<sequence length="446" mass="51548">MTVNVCLVCLNHFNYESSSIPSEHDDNSFLLKRFLKFVQNYLQISSDTGSFFPKLIERQSFCEKCELAVISPICQVYQDFLSTQLRLSWELGQLAKLLDNSKRSGSSVESKFSKLKSLSLQLGIDRISGVNQFRTLLTKNCKLKRKETLPFIPLQRCKTPAKATVNFDAAFGFERSCQNWVANSPEVATVPVLQDENSLKIEGEFLFGDNDADVDDDVSYPLEHSDATDPMQLPGNAGPKTDSSKDFTIKAEGDEMGVEKRLIKIKIYHDDNEDSRLVQTREEFDIDKDTKFEMRLIHNQENFICPHCKRSFPRKGNLNTHIVRMHPQSHHRGKNCPICLKKFQSREQLKNHMRFVHVGRRHTCSYCKASFKQQTHLKEHIASIHKPTPSNCKLCGKVLKNRKYLNEHMACSHPDPAKQQNWPKCPKCKKQFWRQDRLKRHIRICS</sequence>
<accession>A0ABP1RVP2</accession>
<dbReference type="SUPFAM" id="SSF57667">
    <property type="entry name" value="beta-beta-alpha zinc fingers"/>
    <property type="match status" value="2"/>
</dbReference>
<dbReference type="Pfam" id="PF00096">
    <property type="entry name" value="zf-C2H2"/>
    <property type="match status" value="2"/>
</dbReference>
<dbReference type="SMART" id="SM00355">
    <property type="entry name" value="ZnF_C2H2"/>
    <property type="match status" value="5"/>
</dbReference>
<dbReference type="Pfam" id="PF12874">
    <property type="entry name" value="zf-met"/>
    <property type="match status" value="2"/>
</dbReference>
<evidence type="ECO:0000256" key="1">
    <source>
        <dbReference type="ARBA" id="ARBA00004123"/>
    </source>
</evidence>
<keyword evidence="6" id="KW-0238">DNA-binding</keyword>
<comment type="subcellular location">
    <subcellularLocation>
        <location evidence="1">Nucleus</location>
    </subcellularLocation>
</comment>
<evidence type="ECO:0000256" key="5">
    <source>
        <dbReference type="ARBA" id="ARBA00022833"/>
    </source>
</evidence>
<keyword evidence="7" id="KW-0539">Nucleus</keyword>
<evidence type="ECO:0000256" key="7">
    <source>
        <dbReference type="ARBA" id="ARBA00023242"/>
    </source>
</evidence>
<dbReference type="EMBL" id="CAXLJM020000113">
    <property type="protein sequence ID" value="CAL8137032.1"/>
    <property type="molecule type" value="Genomic_DNA"/>
</dbReference>
<evidence type="ECO:0000313" key="12">
    <source>
        <dbReference type="Proteomes" id="UP001642540"/>
    </source>
</evidence>
<keyword evidence="4 8" id="KW-0863">Zinc-finger</keyword>
<dbReference type="PROSITE" id="PS00028">
    <property type="entry name" value="ZINC_FINGER_C2H2_1"/>
    <property type="match status" value="4"/>
</dbReference>
<keyword evidence="5" id="KW-0862">Zinc</keyword>
<keyword evidence="12" id="KW-1185">Reference proteome</keyword>
<dbReference type="Gene3D" id="3.30.160.60">
    <property type="entry name" value="Classic Zinc Finger"/>
    <property type="match status" value="3"/>
</dbReference>